<protein>
    <submittedName>
        <fullName evidence="1">Uncharacterized protein</fullName>
    </submittedName>
</protein>
<evidence type="ECO:0000313" key="2">
    <source>
        <dbReference type="Proteomes" id="UP000708208"/>
    </source>
</evidence>
<dbReference type="Proteomes" id="UP000708208">
    <property type="component" value="Unassembled WGS sequence"/>
</dbReference>
<keyword evidence="2" id="KW-1185">Reference proteome</keyword>
<name>A0A8J2LCH2_9HEXA</name>
<evidence type="ECO:0000313" key="1">
    <source>
        <dbReference type="EMBL" id="CAG7831385.1"/>
    </source>
</evidence>
<dbReference type="AlphaFoldDB" id="A0A8J2LCH2"/>
<accession>A0A8J2LCH2</accession>
<gene>
    <name evidence="1" type="ORF">AFUS01_LOCUS41131</name>
</gene>
<proteinExistence type="predicted"/>
<reference evidence="1" key="1">
    <citation type="submission" date="2021-06" db="EMBL/GenBank/DDBJ databases">
        <authorList>
            <person name="Hodson N. C."/>
            <person name="Mongue J. A."/>
            <person name="Jaron S. K."/>
        </authorList>
    </citation>
    <scope>NUCLEOTIDE SEQUENCE</scope>
</reference>
<dbReference type="EMBL" id="CAJVCH010560269">
    <property type="protein sequence ID" value="CAG7831385.1"/>
    <property type="molecule type" value="Genomic_DNA"/>
</dbReference>
<comment type="caution">
    <text evidence="1">The sequence shown here is derived from an EMBL/GenBank/DDBJ whole genome shotgun (WGS) entry which is preliminary data.</text>
</comment>
<dbReference type="OrthoDB" id="66418at2759"/>
<organism evidence="1 2">
    <name type="scientific">Allacma fusca</name>
    <dbReference type="NCBI Taxonomy" id="39272"/>
    <lineage>
        <taxon>Eukaryota</taxon>
        <taxon>Metazoa</taxon>
        <taxon>Ecdysozoa</taxon>
        <taxon>Arthropoda</taxon>
        <taxon>Hexapoda</taxon>
        <taxon>Collembola</taxon>
        <taxon>Symphypleona</taxon>
        <taxon>Sminthuridae</taxon>
        <taxon>Allacma</taxon>
    </lineage>
</organism>
<sequence length="86" mass="10085">MNWIWLCCIKIEQRKAGRLHKGLGIQPKLKGYATAVHKLQRRDYDFIIDLCSDEINNPNSAHLLDAYHVRGTFSNELISKYYYPCK</sequence>